<evidence type="ECO:0000313" key="2">
    <source>
        <dbReference type="Proteomes" id="UP000220922"/>
    </source>
</evidence>
<accession>A0A2H3L5T1</accession>
<reference evidence="1 2" key="1">
    <citation type="submission" date="2016-05" db="EMBL/GenBank/DDBJ databases">
        <authorList>
            <person name="Lavstsen T."/>
            <person name="Jespersen J.S."/>
        </authorList>
    </citation>
    <scope>NUCLEOTIDE SEQUENCE [LARGE SCALE GENOMIC DNA]</scope>
    <source>
        <strain evidence="1 2">B7-9</strain>
    </source>
</reference>
<dbReference type="Proteomes" id="UP000220922">
    <property type="component" value="Unassembled WGS sequence"/>
</dbReference>
<comment type="caution">
    <text evidence="1">The sequence shown here is derived from an EMBL/GenBank/DDBJ whole genome shotgun (WGS) entry which is preliminary data.</text>
</comment>
<evidence type="ECO:0000313" key="1">
    <source>
        <dbReference type="EMBL" id="PDV98565.1"/>
    </source>
</evidence>
<organism evidence="1 2">
    <name type="scientific">Candidatus Chloroploca asiatica</name>
    <dbReference type="NCBI Taxonomy" id="1506545"/>
    <lineage>
        <taxon>Bacteria</taxon>
        <taxon>Bacillati</taxon>
        <taxon>Chloroflexota</taxon>
        <taxon>Chloroflexia</taxon>
        <taxon>Chloroflexales</taxon>
        <taxon>Chloroflexineae</taxon>
        <taxon>Oscillochloridaceae</taxon>
        <taxon>Candidatus Chloroploca</taxon>
    </lineage>
</organism>
<name>A0A2H3L5T1_9CHLR</name>
<protein>
    <submittedName>
        <fullName evidence="1">Uncharacterized protein</fullName>
    </submittedName>
</protein>
<keyword evidence="2" id="KW-1185">Reference proteome</keyword>
<dbReference type="EMBL" id="LYXE01000092">
    <property type="protein sequence ID" value="PDV98565.1"/>
    <property type="molecule type" value="Genomic_DNA"/>
</dbReference>
<dbReference type="AlphaFoldDB" id="A0A2H3L5T1"/>
<dbReference type="OrthoDB" id="9840977at2"/>
<sequence>MIAPPTLVVATNLRLLILREDPVTQRERYGYRRFTLPRSRAASLAVRDEADHILLEYTPDPTLLRVQLDPTHRSAIQRMLAAL</sequence>
<gene>
    <name evidence="1" type="ORF">A9Q02_14795</name>
</gene>
<proteinExistence type="predicted"/>
<dbReference type="RefSeq" id="WP_097653389.1">
    <property type="nucleotide sequence ID" value="NZ_LYXE01000092.1"/>
</dbReference>